<dbReference type="Pfam" id="PF10344">
    <property type="entry name" value="Hobbit"/>
    <property type="match status" value="1"/>
</dbReference>
<evidence type="ECO:0000313" key="2">
    <source>
        <dbReference type="Proteomes" id="UP001180020"/>
    </source>
</evidence>
<sequence length="474" mass="52413">MASSPVKFLFALLLVSVVAWIIFASKICLGTTILAVEDECHWDNCLYTGTILGASVGFRVAGWNCLRDVNLKFRKGALESISVGEIKLSLRQSLVKLGFGFISRDPKLQLLICDLEVITRTSVQGVSKGKTPRQRSAGKGKWMVFTNMARFLSVSVTDLVVKTPKATVEVKDVILDISKDGGSIPILSFKLHLMPFLIHLGDSRLNYDTTSNCNQGVYWYTARSSSIMEKTSAPFVCEDLLFVCEFARDREIGIMIKNVDITCGEVVINLDEDSFVKSKTESVILDSAGARKLERKERSLLSVKKYANGFPEKLLREDATSVLGILKVAVTASVDVPMQPAVPMRAEIDVKLGGTQCNIISSRLIPWVCLHLSRKRRMVLRDEHSLHGRSETSSKAIMWTCNVSAPEMTVVLYSLSGLPLYHGCSQSSHLFANNIASKGTTVHMELGELQLHMADEYQESFRENIYGAESNLGS</sequence>
<proteinExistence type="predicted"/>
<gene>
    <name evidence="1" type="ORF">QJS10_CPB13g00262</name>
</gene>
<protein>
    <submittedName>
        <fullName evidence="1">Uncharacterized protein</fullName>
    </submittedName>
</protein>
<dbReference type="PANTHER" id="PTHR15678:SF6">
    <property type="entry name" value="BRIDGE-LIKE LIPID TRANSFER PROTEIN FAMILY MEMBER 2"/>
    <property type="match status" value="1"/>
</dbReference>
<dbReference type="Proteomes" id="UP001180020">
    <property type="component" value="Unassembled WGS sequence"/>
</dbReference>
<dbReference type="PANTHER" id="PTHR15678">
    <property type="entry name" value="ANTIGEN MLAA-22-RELATED"/>
    <property type="match status" value="1"/>
</dbReference>
<dbReference type="InterPro" id="IPR045167">
    <property type="entry name" value="Hobbit"/>
</dbReference>
<dbReference type="AlphaFoldDB" id="A0AAV9DFR0"/>
<keyword evidence="2" id="KW-1185">Reference proteome</keyword>
<dbReference type="EMBL" id="JAUJYO010000013">
    <property type="protein sequence ID" value="KAK1299784.1"/>
    <property type="molecule type" value="Genomic_DNA"/>
</dbReference>
<reference evidence="1" key="2">
    <citation type="submission" date="2023-06" db="EMBL/GenBank/DDBJ databases">
        <authorList>
            <person name="Ma L."/>
            <person name="Liu K.-W."/>
            <person name="Li Z."/>
            <person name="Hsiao Y.-Y."/>
            <person name="Qi Y."/>
            <person name="Fu T."/>
            <person name="Tang G."/>
            <person name="Zhang D."/>
            <person name="Sun W.-H."/>
            <person name="Liu D.-K."/>
            <person name="Li Y."/>
            <person name="Chen G.-Z."/>
            <person name="Liu X.-D."/>
            <person name="Liao X.-Y."/>
            <person name="Jiang Y.-T."/>
            <person name="Yu X."/>
            <person name="Hao Y."/>
            <person name="Huang J."/>
            <person name="Zhao X.-W."/>
            <person name="Ke S."/>
            <person name="Chen Y.-Y."/>
            <person name="Wu W.-L."/>
            <person name="Hsu J.-L."/>
            <person name="Lin Y.-F."/>
            <person name="Huang M.-D."/>
            <person name="Li C.-Y."/>
            <person name="Huang L."/>
            <person name="Wang Z.-W."/>
            <person name="Zhao X."/>
            <person name="Zhong W.-Y."/>
            <person name="Peng D.-H."/>
            <person name="Ahmad S."/>
            <person name="Lan S."/>
            <person name="Zhang J.-S."/>
            <person name="Tsai W.-C."/>
            <person name="Van De Peer Y."/>
            <person name="Liu Z.-J."/>
        </authorList>
    </citation>
    <scope>NUCLEOTIDE SEQUENCE</scope>
    <source>
        <strain evidence="1">CP</strain>
        <tissue evidence="1">Leaves</tissue>
    </source>
</reference>
<reference evidence="1" key="1">
    <citation type="journal article" date="2023" name="Nat. Commun.">
        <title>Diploid and tetraploid genomes of Acorus and the evolution of monocots.</title>
        <authorList>
            <person name="Ma L."/>
            <person name="Liu K.W."/>
            <person name="Li Z."/>
            <person name="Hsiao Y.Y."/>
            <person name="Qi Y."/>
            <person name="Fu T."/>
            <person name="Tang G.D."/>
            <person name="Zhang D."/>
            <person name="Sun W.H."/>
            <person name="Liu D.K."/>
            <person name="Li Y."/>
            <person name="Chen G.Z."/>
            <person name="Liu X.D."/>
            <person name="Liao X.Y."/>
            <person name="Jiang Y.T."/>
            <person name="Yu X."/>
            <person name="Hao Y."/>
            <person name="Huang J."/>
            <person name="Zhao X.W."/>
            <person name="Ke S."/>
            <person name="Chen Y.Y."/>
            <person name="Wu W.L."/>
            <person name="Hsu J.L."/>
            <person name="Lin Y.F."/>
            <person name="Huang M.D."/>
            <person name="Li C.Y."/>
            <person name="Huang L."/>
            <person name="Wang Z.W."/>
            <person name="Zhao X."/>
            <person name="Zhong W.Y."/>
            <person name="Peng D.H."/>
            <person name="Ahmad S."/>
            <person name="Lan S."/>
            <person name="Zhang J.S."/>
            <person name="Tsai W.C."/>
            <person name="Van de Peer Y."/>
            <person name="Liu Z.J."/>
        </authorList>
    </citation>
    <scope>NUCLEOTIDE SEQUENCE</scope>
    <source>
        <strain evidence="1">CP</strain>
    </source>
</reference>
<accession>A0AAV9DFR0</accession>
<organism evidence="1 2">
    <name type="scientific">Acorus calamus</name>
    <name type="common">Sweet flag</name>
    <dbReference type="NCBI Taxonomy" id="4465"/>
    <lineage>
        <taxon>Eukaryota</taxon>
        <taxon>Viridiplantae</taxon>
        <taxon>Streptophyta</taxon>
        <taxon>Embryophyta</taxon>
        <taxon>Tracheophyta</taxon>
        <taxon>Spermatophyta</taxon>
        <taxon>Magnoliopsida</taxon>
        <taxon>Liliopsida</taxon>
        <taxon>Acoraceae</taxon>
        <taxon>Acorus</taxon>
    </lineage>
</organism>
<comment type="caution">
    <text evidence="1">The sequence shown here is derived from an EMBL/GenBank/DDBJ whole genome shotgun (WGS) entry which is preliminary data.</text>
</comment>
<name>A0AAV9DFR0_ACOCL</name>
<evidence type="ECO:0000313" key="1">
    <source>
        <dbReference type="EMBL" id="KAK1299784.1"/>
    </source>
</evidence>